<dbReference type="GO" id="GO:0010268">
    <property type="term" value="P:brassinosteroid homeostasis"/>
    <property type="evidence" value="ECO:0007669"/>
    <property type="project" value="TreeGrafter"/>
</dbReference>
<feature type="transmembrane region" description="Helical" evidence="4">
    <location>
        <begin position="124"/>
        <end position="152"/>
    </location>
</feature>
<keyword evidence="3" id="KW-0408">Iron</keyword>
<comment type="caution">
    <text evidence="5">The sequence shown here is derived from an EMBL/GenBank/DDBJ whole genome shotgun (WGS) entry which is preliminary data.</text>
</comment>
<reference evidence="5" key="1">
    <citation type="journal article" date="2020" name="bioRxiv">
        <title>Hybrid origin of Populus tomentosa Carr. identified through genome sequencing and phylogenomic analysis.</title>
        <authorList>
            <person name="An X."/>
            <person name="Gao K."/>
            <person name="Chen Z."/>
            <person name="Li J."/>
            <person name="Yang X."/>
            <person name="Yang X."/>
            <person name="Zhou J."/>
            <person name="Guo T."/>
            <person name="Zhao T."/>
            <person name="Huang S."/>
            <person name="Miao D."/>
            <person name="Khan W.U."/>
            <person name="Rao P."/>
            <person name="Ye M."/>
            <person name="Lei B."/>
            <person name="Liao W."/>
            <person name="Wang J."/>
            <person name="Ji L."/>
            <person name="Li Y."/>
            <person name="Guo B."/>
            <person name="Mustafa N.S."/>
            <person name="Li S."/>
            <person name="Yun Q."/>
            <person name="Keller S.R."/>
            <person name="Mao J."/>
            <person name="Zhang R."/>
            <person name="Strauss S.H."/>
        </authorList>
    </citation>
    <scope>NUCLEOTIDE SEQUENCE</scope>
    <source>
        <strain evidence="5">GM15</strain>
        <tissue evidence="5">Leaf</tissue>
    </source>
</reference>
<keyword evidence="4" id="KW-0472">Membrane</keyword>
<keyword evidence="4" id="KW-0812">Transmembrane</keyword>
<dbReference type="GO" id="GO:0004497">
    <property type="term" value="F:monooxygenase activity"/>
    <property type="evidence" value="ECO:0007669"/>
    <property type="project" value="TreeGrafter"/>
</dbReference>
<dbReference type="GO" id="GO:0046872">
    <property type="term" value="F:metal ion binding"/>
    <property type="evidence" value="ECO:0007669"/>
    <property type="project" value="UniProtKB-KW"/>
</dbReference>
<evidence type="ECO:0000256" key="4">
    <source>
        <dbReference type="SAM" id="Phobius"/>
    </source>
</evidence>
<evidence type="ECO:0000256" key="2">
    <source>
        <dbReference type="ARBA" id="ARBA00022723"/>
    </source>
</evidence>
<keyword evidence="2" id="KW-0479">Metal-binding</keyword>
<accession>A0A8X7Z5R9</accession>
<keyword evidence="4" id="KW-1133">Transmembrane helix</keyword>
<keyword evidence="6" id="KW-1185">Reference proteome</keyword>
<dbReference type="PANTHER" id="PTHR24286">
    <property type="entry name" value="CYTOCHROME P450 26"/>
    <property type="match status" value="1"/>
</dbReference>
<name>A0A8X7Z5R9_POPTO</name>
<proteinExistence type="inferred from homology"/>
<sequence>MVCDFTAKQLFSYDAENSSDKISEKFKKVIDAFMCLPLNIPGTTCHKCLKEKDSTLNILRNTLKERMSSPAESRQGDFLDQVIADMDKEKFLTEDFIVNLIFGILFASFESISTALIIGCRLLMAFGIWILIGPASSICPLALLLLGFYSLLSSHFLCSAFNITGAVNCGN</sequence>
<dbReference type="EMBL" id="JAAWWB010000017">
    <property type="protein sequence ID" value="KAG6763061.1"/>
    <property type="molecule type" value="Genomic_DNA"/>
</dbReference>
<organism evidence="5 6">
    <name type="scientific">Populus tomentosa</name>
    <name type="common">Chinese white poplar</name>
    <dbReference type="NCBI Taxonomy" id="118781"/>
    <lineage>
        <taxon>Eukaryota</taxon>
        <taxon>Viridiplantae</taxon>
        <taxon>Streptophyta</taxon>
        <taxon>Embryophyta</taxon>
        <taxon>Tracheophyta</taxon>
        <taxon>Spermatophyta</taxon>
        <taxon>Magnoliopsida</taxon>
        <taxon>eudicotyledons</taxon>
        <taxon>Gunneridae</taxon>
        <taxon>Pentapetalae</taxon>
        <taxon>rosids</taxon>
        <taxon>fabids</taxon>
        <taxon>Malpighiales</taxon>
        <taxon>Salicaceae</taxon>
        <taxon>Saliceae</taxon>
        <taxon>Populus</taxon>
    </lineage>
</organism>
<dbReference type="AlphaFoldDB" id="A0A8X7Z5R9"/>
<evidence type="ECO:0000256" key="1">
    <source>
        <dbReference type="ARBA" id="ARBA00010617"/>
    </source>
</evidence>
<dbReference type="PANTHER" id="PTHR24286:SF305">
    <property type="entry name" value="CYTOCHROME P450 708A2"/>
    <property type="match status" value="1"/>
</dbReference>
<comment type="similarity">
    <text evidence="1">Belongs to the cytochrome P450 family.</text>
</comment>
<dbReference type="OrthoDB" id="1372046at2759"/>
<evidence type="ECO:0000256" key="3">
    <source>
        <dbReference type="ARBA" id="ARBA00023004"/>
    </source>
</evidence>
<dbReference type="GO" id="GO:0016125">
    <property type="term" value="P:sterol metabolic process"/>
    <property type="evidence" value="ECO:0007669"/>
    <property type="project" value="TreeGrafter"/>
</dbReference>
<dbReference type="Proteomes" id="UP000886885">
    <property type="component" value="Chromosome 9A"/>
</dbReference>
<evidence type="ECO:0000313" key="6">
    <source>
        <dbReference type="Proteomes" id="UP000886885"/>
    </source>
</evidence>
<evidence type="ECO:0000313" key="5">
    <source>
        <dbReference type="EMBL" id="KAG6763061.1"/>
    </source>
</evidence>
<dbReference type="GO" id="GO:0016132">
    <property type="term" value="P:brassinosteroid biosynthetic process"/>
    <property type="evidence" value="ECO:0007669"/>
    <property type="project" value="TreeGrafter"/>
</dbReference>
<protein>
    <submittedName>
        <fullName evidence="5">Uncharacterized protein</fullName>
    </submittedName>
</protein>
<gene>
    <name evidence="5" type="ORF">POTOM_033593</name>
</gene>
<feature type="transmembrane region" description="Helical" evidence="4">
    <location>
        <begin position="96"/>
        <end position="118"/>
    </location>
</feature>